<name>S7VUE0_TOXGG</name>
<evidence type="ECO:0000313" key="2">
    <source>
        <dbReference type="Proteomes" id="UP000005641"/>
    </source>
</evidence>
<dbReference type="EMBL" id="AAQM03000488">
    <property type="protein sequence ID" value="EPR56763.1"/>
    <property type="molecule type" value="Genomic_DNA"/>
</dbReference>
<evidence type="ECO:0000313" key="1">
    <source>
        <dbReference type="EMBL" id="EPR56763.1"/>
    </source>
</evidence>
<dbReference type="Proteomes" id="UP000005641">
    <property type="component" value="Unassembled WGS sequence"/>
</dbReference>
<accession>S7VUE0</accession>
<protein>
    <submittedName>
        <fullName evidence="1">Uncharacterized protein</fullName>
    </submittedName>
</protein>
<feature type="non-terminal residue" evidence="1">
    <location>
        <position position="332"/>
    </location>
</feature>
<reference evidence="1 2" key="1">
    <citation type="submission" date="2006-05" db="EMBL/GenBank/DDBJ databases">
        <authorList>
            <person name="Paulsen I."/>
        </authorList>
    </citation>
    <scope>NUCLEOTIDE SEQUENCE [LARGE SCALE GENOMIC DNA]</scope>
    <source>
        <strain evidence="1 2">GT1</strain>
    </source>
</reference>
<comment type="caution">
    <text evidence="1">The sequence shown here is derived from an EMBL/GenBank/DDBJ whole genome shotgun (WGS) entry which is preliminary data.</text>
</comment>
<reference evidence="1 2" key="2">
    <citation type="submission" date="2013-05" db="EMBL/GenBank/DDBJ databases">
        <authorList>
            <person name="Sibley D."/>
            <person name="Venepally P."/>
            <person name="Karamycheva S."/>
            <person name="Hadjithomas M."/>
            <person name="Khan A."/>
            <person name="Brunk B."/>
            <person name="Roos D."/>
            <person name="Caler E."/>
            <person name="Lorenzi H."/>
        </authorList>
    </citation>
    <scope>NUCLEOTIDE SEQUENCE [LARGE SCALE GENOMIC DNA]</scope>
    <source>
        <strain evidence="1 2">GT1</strain>
    </source>
</reference>
<dbReference type="AlphaFoldDB" id="S7VUE0"/>
<organism evidence="1 2">
    <name type="scientific">Toxoplasma gondii (strain ATCC 50853 / GT1)</name>
    <dbReference type="NCBI Taxonomy" id="507601"/>
    <lineage>
        <taxon>Eukaryota</taxon>
        <taxon>Sar</taxon>
        <taxon>Alveolata</taxon>
        <taxon>Apicomplexa</taxon>
        <taxon>Conoidasida</taxon>
        <taxon>Coccidia</taxon>
        <taxon>Eucoccidiorida</taxon>
        <taxon>Eimeriorina</taxon>
        <taxon>Sarcocystidae</taxon>
        <taxon>Toxoplasma</taxon>
    </lineage>
</organism>
<proteinExistence type="predicted"/>
<sequence length="332" mass="36155">SGVGCVDQSSCGSERSEFTRFGIRRLWRVAAPHGPAFFPYESRRVPARMGERLLVVCRCAVCLRDSWAYSSGGGGVRQRSDGTLARFVDVLGVAAPHGSAGTWKECRRVHARMCETLLAVCLCAVCLRDGCGCCSEADSKRRNGRTGVFCISRQLPHHVATIADEVTAMSLSHCLVDSCCGEGCTGREYKGERCIIFYLWRRIRPRGETTTCTRSSMTCCRYPSESECQAWDAWTNPVAEANDPSSLVSEYAACGAWRPYMSVYEIVGRILQEVEVVFRRGCSLTGSESSAAGGSQRPDAALAGIVDVLGVAAPHGPGVVWYVTRRVHARMG</sequence>
<feature type="non-terminal residue" evidence="1">
    <location>
        <position position="1"/>
    </location>
</feature>
<dbReference type="VEuPathDB" id="ToxoDB:TGGT1_411420"/>
<gene>
    <name evidence="1" type="ORF">TGGT1_411420</name>
</gene>